<evidence type="ECO:0000313" key="4">
    <source>
        <dbReference type="Proteomes" id="UP000051248"/>
    </source>
</evidence>
<dbReference type="RefSeq" id="WP_235700498.1">
    <property type="nucleotide sequence ID" value="NZ_AZDZ01000001.1"/>
</dbReference>
<evidence type="ECO:0000259" key="2">
    <source>
        <dbReference type="Pfam" id="PF03313"/>
    </source>
</evidence>
<dbReference type="PANTHER" id="PTHR30501">
    <property type="entry name" value="UPF0597 PROTEIN YHAM"/>
    <property type="match status" value="1"/>
</dbReference>
<gene>
    <name evidence="3" type="ORF">FD03_GL000804</name>
</gene>
<feature type="domain" description="Serine dehydratase-like alpha subunit" evidence="2">
    <location>
        <begin position="198"/>
        <end position="428"/>
    </location>
</feature>
<reference evidence="3 4" key="1">
    <citation type="journal article" date="2015" name="Genome Announc.">
        <title>Expanding the biotechnology potential of lactobacilli through comparative genomics of 213 strains and associated genera.</title>
        <authorList>
            <person name="Sun Z."/>
            <person name="Harris H.M."/>
            <person name="McCann A."/>
            <person name="Guo C."/>
            <person name="Argimon S."/>
            <person name="Zhang W."/>
            <person name="Yang X."/>
            <person name="Jeffery I.B."/>
            <person name="Cooney J.C."/>
            <person name="Kagawa T.F."/>
            <person name="Liu W."/>
            <person name="Song Y."/>
            <person name="Salvetti E."/>
            <person name="Wrobel A."/>
            <person name="Rasinkangas P."/>
            <person name="Parkhill J."/>
            <person name="Rea M.C."/>
            <person name="O'Sullivan O."/>
            <person name="Ritari J."/>
            <person name="Douillard F.P."/>
            <person name="Paul Ross R."/>
            <person name="Yang R."/>
            <person name="Briner A.E."/>
            <person name="Felis G.E."/>
            <person name="de Vos W.M."/>
            <person name="Barrangou R."/>
            <person name="Klaenhammer T.R."/>
            <person name="Caufield P.W."/>
            <person name="Cui Y."/>
            <person name="Zhang H."/>
            <person name="O'Toole P.W."/>
        </authorList>
    </citation>
    <scope>NUCLEOTIDE SEQUENCE [LARGE SCALE GENOMIC DNA]</scope>
    <source>
        <strain evidence="3 4">DSM 19682</strain>
    </source>
</reference>
<dbReference type="PIRSF" id="PIRSF006054">
    <property type="entry name" value="UCP006054"/>
    <property type="match status" value="1"/>
</dbReference>
<evidence type="ECO:0000313" key="3">
    <source>
        <dbReference type="EMBL" id="KRK81212.1"/>
    </source>
</evidence>
<dbReference type="Pfam" id="PF03313">
    <property type="entry name" value="SDH_alpha"/>
    <property type="match status" value="1"/>
</dbReference>
<dbReference type="AlphaFoldDB" id="A0A0R1KCR0"/>
<dbReference type="eggNOG" id="COG3681">
    <property type="taxonomic scope" value="Bacteria"/>
</dbReference>
<dbReference type="EMBL" id="AZDZ01000001">
    <property type="protein sequence ID" value="KRK81212.1"/>
    <property type="molecule type" value="Genomic_DNA"/>
</dbReference>
<dbReference type="GO" id="GO:0080146">
    <property type="term" value="F:L-cysteine desulfhydrase activity"/>
    <property type="evidence" value="ECO:0007669"/>
    <property type="project" value="TreeGrafter"/>
</dbReference>
<keyword evidence="4" id="KW-1185">Reference proteome</keyword>
<dbReference type="PANTHER" id="PTHR30501:SF2">
    <property type="entry name" value="UPF0597 PROTEIN YHAM"/>
    <property type="match status" value="1"/>
</dbReference>
<comment type="caution">
    <text evidence="3">The sequence shown here is derived from an EMBL/GenBank/DDBJ whole genome shotgun (WGS) entry which is preliminary data.</text>
</comment>
<organism evidence="3 4">
    <name type="scientific">Companilactobacillus nodensis DSM 19682 = JCM 14932 = NBRC 107160</name>
    <dbReference type="NCBI Taxonomy" id="1423775"/>
    <lineage>
        <taxon>Bacteria</taxon>
        <taxon>Bacillati</taxon>
        <taxon>Bacillota</taxon>
        <taxon>Bacilli</taxon>
        <taxon>Lactobacillales</taxon>
        <taxon>Lactobacillaceae</taxon>
        <taxon>Companilactobacillus</taxon>
    </lineage>
</organism>
<dbReference type="STRING" id="1423775.FD03_GL000804"/>
<sequence length="434" mass="45707">MTQQAGTGKGSYEQMFIRSLKEGVVPATGCTEPIAIAYAAANCMLYLTSNDIQKIDVSVSHNIMKNAMAVIVPGTGRPGLVVAAAAGAIAGDPKVGLSVISKLNETQLPEINQLADSGKISTHVAEVPDDLYVEVAVYDATDSVRVCIAGDHTNIFLIEKNGKTIYSKDRPAPHAISETKQFLQTIKLKDIWDFALTEPLANIVFMRKAANFNLALADDGFEHDYGVKVGKSLRKSKLQKNSSLTEQIISYSAAASDARMGGSQLPAMSNSGSGNQGITATIPVCIVAKHKKASEEQLIRALTLSHLTALYVHAFLPVLSAFCATDSAAMGAATGSIYLLTNNYEQACSAIKNMIGDAAGMVCDGAGCSCAMKVATSTSSMCRAVDLAIQGVEIPATNGLVQEDIDETIRGLGKLVTSGFGQTDSAILDVMMNK</sequence>
<proteinExistence type="inferred from homology"/>
<dbReference type="PATRIC" id="fig|1423775.4.peg.821"/>
<dbReference type="Proteomes" id="UP000051248">
    <property type="component" value="Unassembled WGS sequence"/>
</dbReference>
<protein>
    <recommendedName>
        <fullName evidence="1">UPF0597 protein FD03_GL000804</fullName>
    </recommendedName>
</protein>
<evidence type="ECO:0000256" key="1">
    <source>
        <dbReference type="HAMAP-Rule" id="MF_01845"/>
    </source>
</evidence>
<name>A0A0R1KCR0_9LACO</name>
<comment type="similarity">
    <text evidence="1">Belongs to the UPF0597 family.</text>
</comment>
<accession>A0A0R1KCR0</accession>
<dbReference type="GO" id="GO:0019450">
    <property type="term" value="P:L-cysteine catabolic process to pyruvate"/>
    <property type="evidence" value="ECO:0007669"/>
    <property type="project" value="TreeGrafter"/>
</dbReference>
<dbReference type="InterPro" id="IPR021144">
    <property type="entry name" value="UPF0597"/>
</dbReference>
<dbReference type="HAMAP" id="MF_01845">
    <property type="entry name" value="UPF0597"/>
    <property type="match status" value="1"/>
</dbReference>
<dbReference type="InterPro" id="IPR005130">
    <property type="entry name" value="Ser_deHydtase-like_asu"/>
</dbReference>